<proteinExistence type="predicted"/>
<evidence type="ECO:0000313" key="3">
    <source>
        <dbReference type="Proteomes" id="UP000024942"/>
    </source>
</evidence>
<organism evidence="2 3">
    <name type="scientific">Hyphomonas oceanitis SCH89</name>
    <dbReference type="NCBI Taxonomy" id="1280953"/>
    <lineage>
        <taxon>Bacteria</taxon>
        <taxon>Pseudomonadati</taxon>
        <taxon>Pseudomonadota</taxon>
        <taxon>Alphaproteobacteria</taxon>
        <taxon>Hyphomonadales</taxon>
        <taxon>Hyphomonadaceae</taxon>
        <taxon>Hyphomonas</taxon>
    </lineage>
</organism>
<dbReference type="STRING" id="1280953.HOC_05538"/>
<dbReference type="OrthoDB" id="7620090at2"/>
<reference evidence="2 3" key="1">
    <citation type="journal article" date="2014" name="Antonie Van Leeuwenhoek">
        <title>Hyphomonas beringensis sp. nov. and Hyphomonas chukchiensis sp. nov., isolated from surface seawater of the Bering Sea and Chukchi Sea.</title>
        <authorList>
            <person name="Li C."/>
            <person name="Lai Q."/>
            <person name="Li G."/>
            <person name="Dong C."/>
            <person name="Wang J."/>
            <person name="Liao Y."/>
            <person name="Shao Z."/>
        </authorList>
    </citation>
    <scope>NUCLEOTIDE SEQUENCE [LARGE SCALE GENOMIC DNA]</scope>
    <source>
        <strain evidence="2 3">SCH89</strain>
    </source>
</reference>
<dbReference type="PATRIC" id="fig|1280953.3.peg.1115"/>
<name>A0A059G934_9PROT</name>
<accession>A0A059G934</accession>
<keyword evidence="1" id="KW-0732">Signal</keyword>
<dbReference type="Proteomes" id="UP000024942">
    <property type="component" value="Unassembled WGS sequence"/>
</dbReference>
<gene>
    <name evidence="2" type="ORF">HOC_05538</name>
</gene>
<evidence type="ECO:0008006" key="4">
    <source>
        <dbReference type="Google" id="ProtNLM"/>
    </source>
</evidence>
<protein>
    <recommendedName>
        <fullName evidence="4">Lipoprotein</fullName>
    </recommendedName>
</protein>
<sequence length="114" mass="12358">MLLKRIVLGTAFIMAAGMASAETPRGDLDMPLLHQIQATVCAGSSEIVFVPVSTDYESYRTTYAVISMNDPDPDSASIVSEREKMWLNVNGCNELNNDPIYASDDSADSAGFNF</sequence>
<keyword evidence="3" id="KW-1185">Reference proteome</keyword>
<feature type="signal peptide" evidence="1">
    <location>
        <begin position="1"/>
        <end position="21"/>
    </location>
</feature>
<evidence type="ECO:0000256" key="1">
    <source>
        <dbReference type="SAM" id="SignalP"/>
    </source>
</evidence>
<comment type="caution">
    <text evidence="2">The sequence shown here is derived from an EMBL/GenBank/DDBJ whole genome shotgun (WGS) entry which is preliminary data.</text>
</comment>
<dbReference type="EMBL" id="ARYL01000006">
    <property type="protein sequence ID" value="KDA03321.1"/>
    <property type="molecule type" value="Genomic_DNA"/>
</dbReference>
<feature type="chain" id="PRO_5001573391" description="Lipoprotein" evidence="1">
    <location>
        <begin position="22"/>
        <end position="114"/>
    </location>
</feature>
<dbReference type="RefSeq" id="WP_156950390.1">
    <property type="nucleotide sequence ID" value="NZ_ARYL01000006.1"/>
</dbReference>
<dbReference type="AlphaFoldDB" id="A0A059G934"/>
<evidence type="ECO:0000313" key="2">
    <source>
        <dbReference type="EMBL" id="KDA03321.1"/>
    </source>
</evidence>